<feature type="active site" description="Charge relay system" evidence="5 6">
    <location>
        <position position="447"/>
    </location>
</feature>
<dbReference type="OrthoDB" id="5167143at2"/>
<dbReference type="EMBL" id="SMKX01000015">
    <property type="protein sequence ID" value="TDD61385.1"/>
    <property type="molecule type" value="Genomic_DNA"/>
</dbReference>
<accession>A0A4R4ZRJ6</accession>
<dbReference type="PANTHER" id="PTHR43806">
    <property type="entry name" value="PEPTIDASE S8"/>
    <property type="match status" value="1"/>
</dbReference>
<feature type="signal peptide" evidence="7">
    <location>
        <begin position="1"/>
        <end position="24"/>
    </location>
</feature>
<name>A0A4R4ZRJ6_9ACTN</name>
<organism evidence="9 10">
    <name type="scientific">Kribbella antibiotica</name>
    <dbReference type="NCBI Taxonomy" id="190195"/>
    <lineage>
        <taxon>Bacteria</taxon>
        <taxon>Bacillati</taxon>
        <taxon>Actinomycetota</taxon>
        <taxon>Actinomycetes</taxon>
        <taxon>Propionibacteriales</taxon>
        <taxon>Kribbellaceae</taxon>
        <taxon>Kribbella</taxon>
    </lineage>
</organism>
<evidence type="ECO:0000256" key="6">
    <source>
        <dbReference type="PROSITE-ProRule" id="PRU01240"/>
    </source>
</evidence>
<dbReference type="PROSITE" id="PS51892">
    <property type="entry name" value="SUBTILASE"/>
    <property type="match status" value="1"/>
</dbReference>
<dbReference type="Gene3D" id="3.40.50.200">
    <property type="entry name" value="Peptidase S8/S53 domain"/>
    <property type="match status" value="1"/>
</dbReference>
<dbReference type="PRINTS" id="PR00723">
    <property type="entry name" value="SUBTILISIN"/>
</dbReference>
<keyword evidence="7" id="KW-0732">Signal</keyword>
<comment type="caution">
    <text evidence="9">The sequence shown here is derived from an EMBL/GenBank/DDBJ whole genome shotgun (WGS) entry which is preliminary data.</text>
</comment>
<dbReference type="Pfam" id="PF00082">
    <property type="entry name" value="Peptidase_S8"/>
    <property type="match status" value="1"/>
</dbReference>
<keyword evidence="10" id="KW-1185">Reference proteome</keyword>
<evidence type="ECO:0000256" key="4">
    <source>
        <dbReference type="ARBA" id="ARBA00022825"/>
    </source>
</evidence>
<evidence type="ECO:0000256" key="2">
    <source>
        <dbReference type="ARBA" id="ARBA00022670"/>
    </source>
</evidence>
<evidence type="ECO:0000256" key="3">
    <source>
        <dbReference type="ARBA" id="ARBA00022801"/>
    </source>
</evidence>
<feature type="active site" description="Charge relay system" evidence="5 6">
    <location>
        <position position="238"/>
    </location>
</feature>
<dbReference type="InterPro" id="IPR015500">
    <property type="entry name" value="Peptidase_S8_subtilisin-rel"/>
</dbReference>
<keyword evidence="4 6" id="KW-0720">Serine protease</keyword>
<dbReference type="GO" id="GO:0006508">
    <property type="term" value="P:proteolysis"/>
    <property type="evidence" value="ECO:0007669"/>
    <property type="project" value="UniProtKB-KW"/>
</dbReference>
<dbReference type="AlphaFoldDB" id="A0A4R4ZRJ6"/>
<evidence type="ECO:0000259" key="8">
    <source>
        <dbReference type="Pfam" id="PF00082"/>
    </source>
</evidence>
<keyword evidence="2 6" id="KW-0645">Protease</keyword>
<evidence type="ECO:0000256" key="1">
    <source>
        <dbReference type="ARBA" id="ARBA00011073"/>
    </source>
</evidence>
<dbReference type="InterPro" id="IPR000209">
    <property type="entry name" value="Peptidase_S8/S53_dom"/>
</dbReference>
<keyword evidence="3 6" id="KW-0378">Hydrolase</keyword>
<protein>
    <submittedName>
        <fullName evidence="9">Peptidase S8</fullName>
    </submittedName>
</protein>
<sequence length="1143" mass="120076">MPRFRPRKALATATALSLVVLASAVPPAVGAEQSAVAASGSTLTGALTFTLVTGDKVFARQTSTGAVPIDVRPGPGRDQMAFHKVAFGKKQLVVPLDAMPLVNAGVVDPRLFDVALLGELGLDDKSAPKLPLLVQYAASGAARAVRSALPEGTEVKRELPIIDAVAIGQERSQATDLWWSWLNSPQAKRRTGLAGTVKKVWLDGGVTPNLDRSVPQIGAPAAWKAGLTGKGVKVAVLDSGYDATHPDFKGRVVSTKGFTAEGDQDVLDIIGHGTHTASTVAGTGAASDGKYRGVAPDADLMIGKICEARNCETSAIIAGMEWAATSGARVVNMSIGGGPSDGNDILSETLNRLTASTGALFVVSAGNFGAASSVSEPAAADAALAVASVTKSDGHSDFSSQGPRLGDLSVKPDISAPGSRIVAARAANTPLERFAINDSYAELSGTSMAAPHVAGAAALLAQAHPDWKAEQLKSALMGSSLGLKDQGIYTQGAGRVDVAAALKQPVLAIPSSLNLGLQPAPHNDDKPVTKPVTYFNHSAQPVQLALKLDGAKLFKLSTSSLTVPANGSASVSVTATTSGSEPEGAYAAWLIATGNGQTVRTTVGVGKEITTYDHKVVMYDRTGAPAVNDDKHVAGTYLVDVDRQAAYSVAAGDSVKLPAGHYIVDGYTATLNDDGVGFGEVTYFTEPDLVLSAAGPVTLDGSKARKIAVRPPVTDATAAAGGVGAARTIGDGTYVSGVGIGNVSTANFSPAMYVVPNRTHAANKYTAFAHVAWAGMPDGQDPQGELFLNSPYFYHDQAVWPGQIPANPSVVTDPRDYAHLDASYAGEPGYSANNYSFSALTQRDPSGRRVPAFVFTPAIGMNLPFRRDEYYSTKNVLWSFQNEVYKYTPEEGYQYFTVVDSESTAYPAGKTTRVNWQRGVFGPSLPDPRIGNPGRDALPWSTRDGDSIGIYVPSFADGTPNRLGDATLASERTTLLRNGQEIGSSDSPAIQTFAVPATEATYQLTKVTKRAGDWTRLSPEISSQWTFRSKRTPDGVETALPLLNVRYTPQLDERNRAPQGRFEFPVTVQTAFLAPVRSIVSLKLSASFDDGKTWQQVPVRRTGAAVWKASLSQSAGFVTLRAQARDAAGNQVDQTIKRAYEVK</sequence>
<dbReference type="GO" id="GO:0004252">
    <property type="term" value="F:serine-type endopeptidase activity"/>
    <property type="evidence" value="ECO:0007669"/>
    <property type="project" value="UniProtKB-UniRule"/>
</dbReference>
<evidence type="ECO:0000313" key="10">
    <source>
        <dbReference type="Proteomes" id="UP000295124"/>
    </source>
</evidence>
<dbReference type="InterPro" id="IPR023828">
    <property type="entry name" value="Peptidase_S8_Ser-AS"/>
</dbReference>
<evidence type="ECO:0000256" key="5">
    <source>
        <dbReference type="PIRSR" id="PIRSR615500-1"/>
    </source>
</evidence>
<dbReference type="RefSeq" id="WP_132166480.1">
    <property type="nucleotide sequence ID" value="NZ_SMKX01000015.1"/>
</dbReference>
<dbReference type="InterPro" id="IPR036852">
    <property type="entry name" value="Peptidase_S8/S53_dom_sf"/>
</dbReference>
<proteinExistence type="inferred from homology"/>
<dbReference type="SUPFAM" id="SSF52743">
    <property type="entry name" value="Subtilisin-like"/>
    <property type="match status" value="1"/>
</dbReference>
<evidence type="ECO:0000313" key="9">
    <source>
        <dbReference type="EMBL" id="TDD61385.1"/>
    </source>
</evidence>
<dbReference type="Proteomes" id="UP000295124">
    <property type="component" value="Unassembled WGS sequence"/>
</dbReference>
<gene>
    <name evidence="9" type="ORF">E1263_07710</name>
</gene>
<reference evidence="9 10" key="1">
    <citation type="submission" date="2019-03" db="EMBL/GenBank/DDBJ databases">
        <title>Draft genome sequences of novel Actinobacteria.</title>
        <authorList>
            <person name="Sahin N."/>
            <person name="Ay H."/>
            <person name="Saygin H."/>
        </authorList>
    </citation>
    <scope>NUCLEOTIDE SEQUENCE [LARGE SCALE GENOMIC DNA]</scope>
    <source>
        <strain evidence="9 10">JCM 13523</strain>
    </source>
</reference>
<feature type="active site" description="Charge relay system" evidence="5 6">
    <location>
        <position position="272"/>
    </location>
</feature>
<dbReference type="PANTHER" id="PTHR43806:SF11">
    <property type="entry name" value="CEREVISIN-RELATED"/>
    <property type="match status" value="1"/>
</dbReference>
<feature type="domain" description="Peptidase S8/S53" evidence="8">
    <location>
        <begin position="229"/>
        <end position="480"/>
    </location>
</feature>
<comment type="similarity">
    <text evidence="1 6">Belongs to the peptidase S8 family.</text>
</comment>
<dbReference type="InterPro" id="IPR050131">
    <property type="entry name" value="Peptidase_S8_subtilisin-like"/>
</dbReference>
<evidence type="ECO:0000256" key="7">
    <source>
        <dbReference type="SAM" id="SignalP"/>
    </source>
</evidence>
<feature type="chain" id="PRO_5039256676" evidence="7">
    <location>
        <begin position="25"/>
        <end position="1143"/>
    </location>
</feature>
<dbReference type="PROSITE" id="PS00138">
    <property type="entry name" value="SUBTILASE_SER"/>
    <property type="match status" value="1"/>
</dbReference>